<dbReference type="SUPFAM" id="SSF51395">
    <property type="entry name" value="FMN-linked oxidoreductases"/>
    <property type="match status" value="1"/>
</dbReference>
<feature type="domain" description="FMN hydroxy acid dehydrogenase" evidence="6">
    <location>
        <begin position="19"/>
        <end position="387"/>
    </location>
</feature>
<evidence type="ECO:0000259" key="6">
    <source>
        <dbReference type="PROSITE" id="PS51349"/>
    </source>
</evidence>
<dbReference type="InterPro" id="IPR008259">
    <property type="entry name" value="FMN_hydac_DH_AS"/>
</dbReference>
<keyword evidence="5" id="KW-0285">Flavoprotein</keyword>
<reference evidence="7 8" key="1">
    <citation type="submission" date="2015-10" db="EMBL/GenBank/DDBJ databases">
        <title>Conservation of the essential genome among Caulobacter and Brevundimonas species.</title>
        <authorList>
            <person name="Scott D."/>
            <person name="Ely B."/>
        </authorList>
    </citation>
    <scope>NUCLEOTIDE SEQUENCE [LARGE SCALE GENOMIC DNA]</scope>
    <source>
        <strain evidence="7 8">CB4</strain>
    </source>
</reference>
<dbReference type="PROSITE" id="PS51349">
    <property type="entry name" value="FMN_HYDROXY_ACID_DH_2"/>
    <property type="match status" value="1"/>
</dbReference>
<feature type="binding site" evidence="5">
    <location>
        <begin position="98"/>
        <end position="100"/>
    </location>
    <ligand>
        <name>FMN</name>
        <dbReference type="ChEBI" id="CHEBI:58210"/>
    </ligand>
</feature>
<dbReference type="Gene3D" id="3.20.20.70">
    <property type="entry name" value="Aldolase class I"/>
    <property type="match status" value="1"/>
</dbReference>
<dbReference type="PANTHER" id="PTHR10578">
    <property type="entry name" value="S -2-HYDROXY-ACID OXIDASE-RELATED"/>
    <property type="match status" value="1"/>
</dbReference>
<feature type="binding site" evidence="5">
    <location>
        <position position="129"/>
    </location>
    <ligand>
        <name>FMN</name>
        <dbReference type="ChEBI" id="CHEBI:58210"/>
    </ligand>
</feature>
<dbReference type="Proteomes" id="UP000056905">
    <property type="component" value="Chromosome"/>
</dbReference>
<protein>
    <submittedName>
        <fullName evidence="7">Lactate 2-monooxygenase</fullName>
    </submittedName>
</protein>
<dbReference type="PANTHER" id="PTHR10578:SF143">
    <property type="entry name" value="FMN-DEPENDENT ALPHA-HYDROXY ACID DEHYDROGENASE PB1A11.03"/>
    <property type="match status" value="1"/>
</dbReference>
<feature type="binding site" evidence="5">
    <location>
        <position position="188"/>
    </location>
    <ligand>
        <name>glyoxylate</name>
        <dbReference type="ChEBI" id="CHEBI:36655"/>
    </ligand>
</feature>
<feature type="binding site" evidence="5">
    <location>
        <position position="282"/>
    </location>
    <ligand>
        <name>FMN</name>
        <dbReference type="ChEBI" id="CHEBI:58210"/>
    </ligand>
</feature>
<organism evidence="7 8">
    <name type="scientific">Caulobacter henricii</name>
    <dbReference type="NCBI Taxonomy" id="69395"/>
    <lineage>
        <taxon>Bacteria</taxon>
        <taxon>Pseudomonadati</taxon>
        <taxon>Pseudomonadota</taxon>
        <taxon>Alphaproteobacteria</taxon>
        <taxon>Caulobacterales</taxon>
        <taxon>Caulobacteraceae</taxon>
        <taxon>Caulobacter</taxon>
    </lineage>
</organism>
<feature type="binding site" evidence="5">
    <location>
        <begin position="314"/>
        <end position="318"/>
    </location>
    <ligand>
        <name>FMN</name>
        <dbReference type="ChEBI" id="CHEBI:58210"/>
    </ligand>
</feature>
<keyword evidence="2" id="KW-0560">Oxidoreductase</keyword>
<accession>A0A0P0P1T4</accession>
<evidence type="ECO:0000256" key="1">
    <source>
        <dbReference type="ARBA" id="ARBA00001917"/>
    </source>
</evidence>
<dbReference type="Pfam" id="PF01070">
    <property type="entry name" value="FMN_dh"/>
    <property type="match status" value="1"/>
</dbReference>
<feature type="binding site" evidence="5">
    <location>
        <position position="284"/>
    </location>
    <ligand>
        <name>glyoxylate</name>
        <dbReference type="ChEBI" id="CHEBI:36655"/>
    </ligand>
</feature>
<name>A0A0P0P1T4_9CAUL</name>
<dbReference type="KEGG" id="chq:AQ619_13805"/>
<evidence type="ECO:0000256" key="3">
    <source>
        <dbReference type="ARBA" id="ARBA00024042"/>
    </source>
</evidence>
<dbReference type="OrthoDB" id="9770452at2"/>
<dbReference type="EMBL" id="CP013002">
    <property type="protein sequence ID" value="ALL14333.1"/>
    <property type="molecule type" value="Genomic_DNA"/>
</dbReference>
<feature type="binding site" evidence="5">
    <location>
        <begin position="337"/>
        <end position="338"/>
    </location>
    <ligand>
        <name>FMN</name>
        <dbReference type="ChEBI" id="CHEBI:58210"/>
    </ligand>
</feature>
<comment type="similarity">
    <text evidence="3">Belongs to the FMN-dependent alpha-hydroxy acid dehydrogenase family.</text>
</comment>
<evidence type="ECO:0000256" key="5">
    <source>
        <dbReference type="PIRSR" id="PIRSR000138-2"/>
    </source>
</evidence>
<proteinExistence type="inferred from homology"/>
<dbReference type="InterPro" id="IPR037396">
    <property type="entry name" value="FMN_HAD"/>
</dbReference>
<comment type="cofactor">
    <cofactor evidence="1">
        <name>FMN</name>
        <dbReference type="ChEBI" id="CHEBI:58210"/>
    </cofactor>
</comment>
<keyword evidence="8" id="KW-1185">Reference proteome</keyword>
<evidence type="ECO:0000256" key="2">
    <source>
        <dbReference type="ARBA" id="ARBA00023002"/>
    </source>
</evidence>
<feature type="binding site" evidence="5">
    <location>
        <position position="151"/>
    </location>
    <ligand>
        <name>FMN</name>
        <dbReference type="ChEBI" id="CHEBI:58210"/>
    </ligand>
</feature>
<feature type="binding site" evidence="5">
    <location>
        <position position="45"/>
    </location>
    <ligand>
        <name>glyoxylate</name>
        <dbReference type="ChEBI" id="CHEBI:36655"/>
    </ligand>
</feature>
<dbReference type="AlphaFoldDB" id="A0A0P0P1T4"/>
<feature type="binding site" evidence="5">
    <location>
        <position position="153"/>
    </location>
    <ligand>
        <name>glyoxylate</name>
        <dbReference type="ChEBI" id="CHEBI:36655"/>
    </ligand>
</feature>
<dbReference type="GO" id="GO:0010181">
    <property type="term" value="F:FMN binding"/>
    <property type="evidence" value="ECO:0007669"/>
    <property type="project" value="InterPro"/>
</dbReference>
<evidence type="ECO:0000313" key="7">
    <source>
        <dbReference type="EMBL" id="ALL14333.1"/>
    </source>
</evidence>
<evidence type="ECO:0000313" key="8">
    <source>
        <dbReference type="Proteomes" id="UP000056905"/>
    </source>
</evidence>
<gene>
    <name evidence="7" type="ORF">AQ619_13805</name>
</gene>
<dbReference type="InterPro" id="IPR000262">
    <property type="entry name" value="FMN-dep_DH"/>
</dbReference>
<dbReference type="PIRSF" id="PIRSF000138">
    <property type="entry name" value="Al-hdrx_acd_dh"/>
    <property type="match status" value="1"/>
</dbReference>
<feature type="binding site" evidence="5">
    <location>
        <position position="179"/>
    </location>
    <ligand>
        <name>FMN</name>
        <dbReference type="ChEBI" id="CHEBI:58210"/>
    </ligand>
</feature>
<sequence length="387" mass="40855">MAFGDYQNEIYFGGLMRGVKPTLPVDFKTLEARAQAALPPATLSYVQGGCGDEFTQDHNAEAFKSWGLVPRMMVDCTTRDLSIDLFGIKLPSPVFMAPIGVIGLCAQDGHGDIATARAAAATGVPMVASTLMNDPMEQVAAAMGDTPGFFQLYTPKNRDVAESLVARAEASGFKAIVVTLDTWVTGWRPRDLNEANFPQLRGHALANYMSDPAFRALLAKPPEEDPQAAVAQWGATFGKTLTWADLPWLRSMTKLPLILKGICHPDDARRAIDGGVDGIYCSNHGGRQANGGVAAIDMLPGVVEASGKTPVMFDSGVRSGSDVVKALALGAAAVGIGRPYAYGLALGGVAGVVHVLRSILAEADLLMAVDGYPTLTDLRAAGLVRRP</sequence>
<dbReference type="RefSeq" id="WP_062148754.1">
    <property type="nucleotide sequence ID" value="NZ_CP013002.1"/>
</dbReference>
<feature type="active site" description="Proton acceptor" evidence="4">
    <location>
        <position position="284"/>
    </location>
</feature>
<evidence type="ECO:0000256" key="4">
    <source>
        <dbReference type="PIRSR" id="PIRSR000138-1"/>
    </source>
</evidence>
<keyword evidence="5" id="KW-0288">FMN</keyword>
<feature type="binding site" evidence="5">
    <location>
        <position position="260"/>
    </location>
    <ligand>
        <name>glyoxylate</name>
        <dbReference type="ChEBI" id="CHEBI:36655"/>
    </ligand>
</feature>
<keyword evidence="7" id="KW-0503">Monooxygenase</keyword>
<dbReference type="GO" id="GO:0004497">
    <property type="term" value="F:monooxygenase activity"/>
    <property type="evidence" value="ECO:0007669"/>
    <property type="project" value="UniProtKB-KW"/>
</dbReference>
<dbReference type="PROSITE" id="PS00557">
    <property type="entry name" value="FMN_HYDROXY_ACID_DH_1"/>
    <property type="match status" value="1"/>
</dbReference>
<dbReference type="InterPro" id="IPR013785">
    <property type="entry name" value="Aldolase_TIM"/>
</dbReference>
<dbReference type="STRING" id="69395.AQ619_13805"/>
<feature type="binding site" evidence="5">
    <location>
        <position position="287"/>
    </location>
    <ligand>
        <name>glyoxylate</name>
        <dbReference type="ChEBI" id="CHEBI:36655"/>
    </ligand>
</feature>
<dbReference type="InterPro" id="IPR012133">
    <property type="entry name" value="Alpha-hydoxy_acid_DH_FMN"/>
</dbReference>